<feature type="domain" description="YspA cpYpsA-related SLOG" evidence="1">
    <location>
        <begin position="4"/>
        <end position="63"/>
    </location>
</feature>
<evidence type="ECO:0000313" key="2">
    <source>
        <dbReference type="EMBL" id="KAA0876465.1"/>
    </source>
</evidence>
<dbReference type="EMBL" id="SMRS01000001">
    <property type="protein sequence ID" value="KAA0876465.1"/>
    <property type="molecule type" value="Genomic_DNA"/>
</dbReference>
<dbReference type="InterPro" id="IPR019627">
    <property type="entry name" value="YAcAr"/>
</dbReference>
<dbReference type="RefSeq" id="WP_149389714.1">
    <property type="nucleotide sequence ID" value="NZ_SMRS01000001.1"/>
</dbReference>
<name>A0A5A9W8H7_9GAMM</name>
<sequence length="115" mass="12601">MKSIAVIGSRTFADYGLLEETLVDYQISKLISGGAKGADSLAERYATNHGIELVVFKPDWKKYGRGAGPIRNRDIVDAADLVIAFWDGKSKGTKSALDYAEQKNKQVIIKLITNP</sequence>
<organism evidence="2 3">
    <name type="scientific">Nitrincola tapanii</name>
    <dbReference type="NCBI Taxonomy" id="1708751"/>
    <lineage>
        <taxon>Bacteria</taxon>
        <taxon>Pseudomonadati</taxon>
        <taxon>Pseudomonadota</taxon>
        <taxon>Gammaproteobacteria</taxon>
        <taxon>Oceanospirillales</taxon>
        <taxon>Oceanospirillaceae</taxon>
        <taxon>Nitrincola</taxon>
    </lineage>
</organism>
<protein>
    <submittedName>
        <fullName evidence="2">DUF2493 domain-containing protein</fullName>
    </submittedName>
</protein>
<evidence type="ECO:0000313" key="3">
    <source>
        <dbReference type="Proteomes" id="UP000325302"/>
    </source>
</evidence>
<dbReference type="OrthoDB" id="572639at2"/>
<dbReference type="AlphaFoldDB" id="A0A5A9W8H7"/>
<keyword evidence="3" id="KW-1185">Reference proteome</keyword>
<dbReference type="Pfam" id="PF10686">
    <property type="entry name" value="YAcAr"/>
    <property type="match status" value="1"/>
</dbReference>
<gene>
    <name evidence="2" type="ORF">E1H14_01700</name>
</gene>
<dbReference type="Proteomes" id="UP000325302">
    <property type="component" value="Unassembled WGS sequence"/>
</dbReference>
<dbReference type="SUPFAM" id="SSF102405">
    <property type="entry name" value="MCP/YpsA-like"/>
    <property type="match status" value="1"/>
</dbReference>
<accession>A0A5A9W8H7</accession>
<comment type="caution">
    <text evidence="2">The sequence shown here is derived from an EMBL/GenBank/DDBJ whole genome shotgun (WGS) entry which is preliminary data.</text>
</comment>
<dbReference type="Gene3D" id="3.40.50.450">
    <property type="match status" value="1"/>
</dbReference>
<evidence type="ECO:0000259" key="1">
    <source>
        <dbReference type="Pfam" id="PF10686"/>
    </source>
</evidence>
<proteinExistence type="predicted"/>
<reference evidence="2 3" key="1">
    <citation type="submission" date="2019-03" db="EMBL/GenBank/DDBJ databases">
        <title>Nitrincola sp. nov. isolated from an Indian soda lake.</title>
        <authorList>
            <person name="Joshi A."/>
            <person name="Thite S.V."/>
            <person name="Joseph N."/>
            <person name="Dhotre D."/>
            <person name="Moorthy M."/>
            <person name="Shouche Y.S."/>
        </authorList>
    </citation>
    <scope>NUCLEOTIDE SEQUENCE [LARGE SCALE GENOMIC DNA]</scope>
    <source>
        <strain evidence="2 3">MEB193</strain>
    </source>
</reference>